<feature type="non-terminal residue" evidence="1">
    <location>
        <position position="59"/>
    </location>
</feature>
<protein>
    <submittedName>
        <fullName evidence="1">ANR52 phosphatase</fullName>
    </submittedName>
</protein>
<dbReference type="EMBL" id="JAAWVQ010139321">
    <property type="protein sequence ID" value="MBN3284741.1"/>
    <property type="molecule type" value="Genomic_DNA"/>
</dbReference>
<dbReference type="Proteomes" id="UP001166093">
    <property type="component" value="Unassembled WGS sequence"/>
</dbReference>
<name>A0ABS2YEM6_POLSP</name>
<evidence type="ECO:0000313" key="2">
    <source>
        <dbReference type="Proteomes" id="UP001166093"/>
    </source>
</evidence>
<evidence type="ECO:0000313" key="1">
    <source>
        <dbReference type="EMBL" id="MBN3284741.1"/>
    </source>
</evidence>
<comment type="caution">
    <text evidence="1">The sequence shown here is derived from an EMBL/GenBank/DDBJ whole genome shotgun (WGS) entry which is preliminary data.</text>
</comment>
<gene>
    <name evidence="1" type="primary">Ankrd52</name>
    <name evidence="1" type="ORF">GTO93_0016463</name>
</gene>
<sequence length="59" mass="6237">MKPFAPKDAVGSPFGLNLLKNCGITAACSPLQPNSNLRQRGYGKECRHGAIGLDGCFTD</sequence>
<feature type="non-terminal residue" evidence="1">
    <location>
        <position position="1"/>
    </location>
</feature>
<proteinExistence type="predicted"/>
<keyword evidence="2" id="KW-1185">Reference proteome</keyword>
<reference evidence="1" key="1">
    <citation type="journal article" date="2021" name="Cell">
        <title>Tracing the genetic footprints of vertebrate landing in non-teleost ray-finned fishes.</title>
        <authorList>
            <person name="Bi X."/>
            <person name="Wang K."/>
            <person name="Yang L."/>
            <person name="Pan H."/>
            <person name="Jiang H."/>
            <person name="Wei Q."/>
            <person name="Fang M."/>
            <person name="Yu H."/>
            <person name="Zhu C."/>
            <person name="Cai Y."/>
            <person name="He Y."/>
            <person name="Gan X."/>
            <person name="Zeng H."/>
            <person name="Yu D."/>
            <person name="Zhu Y."/>
            <person name="Jiang H."/>
            <person name="Qiu Q."/>
            <person name="Yang H."/>
            <person name="Zhang Y.E."/>
            <person name="Wang W."/>
            <person name="Zhu M."/>
            <person name="He S."/>
            <person name="Zhang G."/>
        </authorList>
    </citation>
    <scope>NUCLEOTIDE SEQUENCE</scope>
    <source>
        <strain evidence="1">Pddl_001</strain>
    </source>
</reference>
<accession>A0ABS2YEM6</accession>
<organism evidence="1 2">
    <name type="scientific">Polyodon spathula</name>
    <name type="common">North American paddlefish</name>
    <name type="synonym">Squalus spathula</name>
    <dbReference type="NCBI Taxonomy" id="7913"/>
    <lineage>
        <taxon>Eukaryota</taxon>
        <taxon>Metazoa</taxon>
        <taxon>Chordata</taxon>
        <taxon>Craniata</taxon>
        <taxon>Vertebrata</taxon>
        <taxon>Euteleostomi</taxon>
        <taxon>Actinopterygii</taxon>
        <taxon>Chondrostei</taxon>
        <taxon>Acipenseriformes</taxon>
        <taxon>Polyodontidae</taxon>
        <taxon>Polyodon</taxon>
    </lineage>
</organism>